<evidence type="ECO:0000313" key="2">
    <source>
        <dbReference type="EMBL" id="TFK09883.1"/>
    </source>
</evidence>
<dbReference type="InterPro" id="IPR001507">
    <property type="entry name" value="ZP_dom"/>
</dbReference>
<dbReference type="AlphaFoldDB" id="A0A4D9ENZ7"/>
<comment type="caution">
    <text evidence="2">The sequence shown here is derived from an EMBL/GenBank/DDBJ whole genome shotgun (WGS) entry which is preliminary data.</text>
</comment>
<dbReference type="GO" id="GO:0031012">
    <property type="term" value="C:extracellular matrix"/>
    <property type="evidence" value="ECO:0007669"/>
    <property type="project" value="TreeGrafter"/>
</dbReference>
<evidence type="ECO:0000259" key="1">
    <source>
        <dbReference type="PROSITE" id="PS51034"/>
    </source>
</evidence>
<dbReference type="Proteomes" id="UP000297703">
    <property type="component" value="Unassembled WGS sequence"/>
</dbReference>
<dbReference type="GO" id="GO:0016301">
    <property type="term" value="F:kinase activity"/>
    <property type="evidence" value="ECO:0007669"/>
    <property type="project" value="UniProtKB-KW"/>
</dbReference>
<gene>
    <name evidence="2" type="ORF">DR999_PMT07095</name>
</gene>
<dbReference type="GO" id="GO:0007339">
    <property type="term" value="P:binding of sperm to zona pellucida"/>
    <property type="evidence" value="ECO:0007669"/>
    <property type="project" value="TreeGrafter"/>
</dbReference>
<name>A0A4D9ENZ7_9SAUR</name>
<dbReference type="OrthoDB" id="8880842at2759"/>
<dbReference type="GO" id="GO:0032190">
    <property type="term" value="F:acrosin binding"/>
    <property type="evidence" value="ECO:0007669"/>
    <property type="project" value="TreeGrafter"/>
</dbReference>
<dbReference type="EMBL" id="QXTE01000048">
    <property type="protein sequence ID" value="TFK09883.1"/>
    <property type="molecule type" value="Genomic_DNA"/>
</dbReference>
<reference evidence="2 3" key="1">
    <citation type="submission" date="2019-04" db="EMBL/GenBank/DDBJ databases">
        <title>Draft genome of the big-headed turtle Platysternon megacephalum.</title>
        <authorList>
            <person name="Gong S."/>
        </authorList>
    </citation>
    <scope>NUCLEOTIDE SEQUENCE [LARGE SCALE GENOMIC DNA]</scope>
    <source>
        <strain evidence="2">DO16091913</strain>
        <tissue evidence="2">Muscle</tissue>
    </source>
</reference>
<evidence type="ECO:0000313" key="3">
    <source>
        <dbReference type="Proteomes" id="UP000297703"/>
    </source>
</evidence>
<dbReference type="GO" id="GO:0035803">
    <property type="term" value="P:egg coat formation"/>
    <property type="evidence" value="ECO:0007669"/>
    <property type="project" value="TreeGrafter"/>
</dbReference>
<dbReference type="Pfam" id="PF23344">
    <property type="entry name" value="ZP-N"/>
    <property type="match status" value="1"/>
</dbReference>
<dbReference type="Gene3D" id="2.60.40.3210">
    <property type="entry name" value="Zona pellucida, ZP-N domain"/>
    <property type="match status" value="1"/>
</dbReference>
<sequence>MTVLVPSPAPSLPWALARAVSSWQSVTLQCQKSQMVITVHQDLFGTGHLIKATDLSLGPAACQHSALNAAANRVIFQMGLHECGSVLQMTPDSTNLFYNPSPENNSIILRTNPAVIPIECSIKPTWVPFRSTLSAEERLGFDLHLMNVIWDLLDARRKPSTQLTYPTEIRGWPSPRIPEIRVYKTKATLWNPRVD</sequence>
<reference evidence="2 3" key="2">
    <citation type="submission" date="2019-04" db="EMBL/GenBank/DDBJ databases">
        <title>The genome sequence of big-headed turtle.</title>
        <authorList>
            <person name="Gong S."/>
        </authorList>
    </citation>
    <scope>NUCLEOTIDE SEQUENCE [LARGE SCALE GENOMIC DNA]</scope>
    <source>
        <strain evidence="2">DO16091913</strain>
        <tissue evidence="2">Muscle</tissue>
    </source>
</reference>
<dbReference type="PROSITE" id="PS51034">
    <property type="entry name" value="ZP_2"/>
    <property type="match status" value="1"/>
</dbReference>
<dbReference type="FunFam" id="2.60.40.3210:FF:000001">
    <property type="entry name" value="Zona pellucida sperm-binding protein 3"/>
    <property type="match status" value="1"/>
</dbReference>
<dbReference type="PANTHER" id="PTHR11576">
    <property type="entry name" value="ZONA PELLUCIDA SPERM-BINDING PROTEIN 3"/>
    <property type="match status" value="1"/>
</dbReference>
<proteinExistence type="predicted"/>
<keyword evidence="3" id="KW-1185">Reference proteome</keyword>
<organism evidence="2 3">
    <name type="scientific">Platysternon megacephalum</name>
    <name type="common">big-headed turtle</name>
    <dbReference type="NCBI Taxonomy" id="55544"/>
    <lineage>
        <taxon>Eukaryota</taxon>
        <taxon>Metazoa</taxon>
        <taxon>Chordata</taxon>
        <taxon>Craniata</taxon>
        <taxon>Vertebrata</taxon>
        <taxon>Euteleostomi</taxon>
        <taxon>Archelosauria</taxon>
        <taxon>Testudinata</taxon>
        <taxon>Testudines</taxon>
        <taxon>Cryptodira</taxon>
        <taxon>Durocryptodira</taxon>
        <taxon>Testudinoidea</taxon>
        <taxon>Platysternidae</taxon>
        <taxon>Platysternon</taxon>
    </lineage>
</organism>
<feature type="domain" description="ZP" evidence="1">
    <location>
        <begin position="29"/>
        <end position="195"/>
    </location>
</feature>
<dbReference type="PANTHER" id="PTHR11576:SF2">
    <property type="entry name" value="ZONA PELLUCIDA SPERM-BINDING PROTEIN 3"/>
    <property type="match status" value="1"/>
</dbReference>
<dbReference type="STRING" id="55544.A0A4D9ENZ7"/>
<dbReference type="InterPro" id="IPR055356">
    <property type="entry name" value="ZP-N"/>
</dbReference>
<keyword evidence="2" id="KW-0808">Transferase</keyword>
<dbReference type="GO" id="GO:2000344">
    <property type="term" value="P:positive regulation of acrosome reaction"/>
    <property type="evidence" value="ECO:0007669"/>
    <property type="project" value="TreeGrafter"/>
</dbReference>
<protein>
    <submittedName>
        <fullName evidence="2">Glycerol kinase</fullName>
    </submittedName>
</protein>
<keyword evidence="2" id="KW-0418">Kinase</keyword>
<accession>A0A4D9ENZ7</accession>